<sequence length="432" mass="49256">MRDISPELIAFILFGENMNWSEFYQQQETLTAEAFYKKLGKVSKIESNAADLGQIIALIQKQSPYLRVRLIKVAAKNRVRFSFEQLLQIVILIPWRNRRLLNQMVTNVNSHLTETELTKLMTYPICHDAVANYLRCCIKRREHYSFAFLQLLFQNLSNGNMFNKAVEAGAIGLTEAEIFALAPRLQKNVLEHVWRRSGLKLDAAALTKLSTARKKRAADPFEREARQTNVQNQLVQYCQDGNPLICRVFHIGRLKAFLCRHGLTEIEPVDITAEFNPKDIVYYEMLIRAVAAASQSPAVKNEAERQIEQYLNRGIYDESTGKPEMPESRASSVYAGEDDGDEDYDYDDDGYDDYDDYDGVDDDGGLLTGLAAAAVMKHTRDHRQHGAACTCPKCVGNKEHYGYRYGRWYYGHNHTDGCETGEDNCDDGSWLD</sequence>
<evidence type="ECO:0000256" key="1">
    <source>
        <dbReference type="SAM" id="MobiDB-lite"/>
    </source>
</evidence>
<reference evidence="3" key="1">
    <citation type="submission" date="2009-12" db="EMBL/GenBank/DDBJ databases">
        <title>Sequence of Clostridiales genomosp. BVAB3 str. UPII9-5.</title>
        <authorList>
            <person name="Madupu R."/>
            <person name="Durkin A.S."/>
            <person name="Torralba M."/>
            <person name="Methe B."/>
            <person name="Sutton G.G."/>
            <person name="Strausberg R.L."/>
            <person name="Nelson K.E."/>
        </authorList>
    </citation>
    <scope>NUCLEOTIDE SEQUENCE [LARGE SCALE GENOMIC DNA]</scope>
    <source>
        <strain evidence="3">UPII9-5</strain>
    </source>
</reference>
<evidence type="ECO:0000313" key="3">
    <source>
        <dbReference type="Proteomes" id="UP000008234"/>
    </source>
</evidence>
<organism evidence="2 3">
    <name type="scientific">Mageeibacillus indolicus (strain UPII9-5)</name>
    <name type="common">Clostridiales genomosp. BVAB3 (strain UPII9-5)</name>
    <dbReference type="NCBI Taxonomy" id="699246"/>
    <lineage>
        <taxon>Bacteria</taxon>
        <taxon>Bacillati</taxon>
        <taxon>Bacillota</taxon>
        <taxon>Clostridia</taxon>
        <taxon>Eubacteriales</taxon>
        <taxon>Oscillospiraceae</taxon>
        <taxon>Mageeibacillus</taxon>
    </lineage>
</organism>
<dbReference type="Proteomes" id="UP000008234">
    <property type="component" value="Chromosome"/>
</dbReference>
<dbReference type="HOGENOM" id="CLU_634309_0_0_9"/>
<name>D3QYW2_MAGIU</name>
<gene>
    <name evidence="2" type="ordered locus">HMPREF0868_1388</name>
</gene>
<protein>
    <submittedName>
        <fullName evidence="2">Uncharacterized protein</fullName>
    </submittedName>
</protein>
<feature type="region of interest" description="Disordered" evidence="1">
    <location>
        <begin position="314"/>
        <end position="344"/>
    </location>
</feature>
<dbReference type="EMBL" id="CP001850">
    <property type="protein sequence ID" value="ADC90390.1"/>
    <property type="molecule type" value="Genomic_DNA"/>
</dbReference>
<proteinExistence type="predicted"/>
<evidence type="ECO:0000313" key="2">
    <source>
        <dbReference type="EMBL" id="ADC90390.1"/>
    </source>
</evidence>
<dbReference type="AlphaFoldDB" id="D3QYW2"/>
<dbReference type="STRING" id="699246.HMPREF0868_1388"/>
<keyword evidence="3" id="KW-1185">Reference proteome</keyword>
<dbReference type="KEGG" id="clo:HMPREF0868_1388"/>
<feature type="compositionally biased region" description="Basic and acidic residues" evidence="1">
    <location>
        <begin position="315"/>
        <end position="327"/>
    </location>
</feature>
<accession>D3QYW2</accession>